<sequence>MIQNICCFIHRLISGQRCVTETKIAIKAAPRRASVQRGCPDESRQCGSLRRDRTEVK</sequence>
<gene>
    <name evidence="2" type="ORF">PAXRUDRAFT_821883</name>
</gene>
<accession>A0A0D0EAE0</accession>
<feature type="region of interest" description="Disordered" evidence="1">
    <location>
        <begin position="37"/>
        <end position="57"/>
    </location>
</feature>
<dbReference type="HOGENOM" id="CLU_2997087_0_0_1"/>
<name>A0A0D0EAE0_9AGAM</name>
<dbReference type="AlphaFoldDB" id="A0A0D0EAE0"/>
<reference evidence="3" key="2">
    <citation type="submission" date="2015-01" db="EMBL/GenBank/DDBJ databases">
        <title>Evolutionary Origins and Diversification of the Mycorrhizal Mutualists.</title>
        <authorList>
            <consortium name="DOE Joint Genome Institute"/>
            <consortium name="Mycorrhizal Genomics Consortium"/>
            <person name="Kohler A."/>
            <person name="Kuo A."/>
            <person name="Nagy L.G."/>
            <person name="Floudas D."/>
            <person name="Copeland A."/>
            <person name="Barry K.W."/>
            <person name="Cichocki N."/>
            <person name="Veneault-Fourrey C."/>
            <person name="LaButti K."/>
            <person name="Lindquist E.A."/>
            <person name="Lipzen A."/>
            <person name="Lundell T."/>
            <person name="Morin E."/>
            <person name="Murat C."/>
            <person name="Riley R."/>
            <person name="Ohm R."/>
            <person name="Sun H."/>
            <person name="Tunlid A."/>
            <person name="Henrissat B."/>
            <person name="Grigoriev I.V."/>
            <person name="Hibbett D.S."/>
            <person name="Martin F."/>
        </authorList>
    </citation>
    <scope>NUCLEOTIDE SEQUENCE [LARGE SCALE GENOMIC DNA]</scope>
    <source>
        <strain evidence="3">Ve08.2h10</strain>
    </source>
</reference>
<proteinExistence type="predicted"/>
<evidence type="ECO:0000313" key="3">
    <source>
        <dbReference type="Proteomes" id="UP000054538"/>
    </source>
</evidence>
<organism evidence="2 3">
    <name type="scientific">Paxillus rubicundulus Ve08.2h10</name>
    <dbReference type="NCBI Taxonomy" id="930991"/>
    <lineage>
        <taxon>Eukaryota</taxon>
        <taxon>Fungi</taxon>
        <taxon>Dikarya</taxon>
        <taxon>Basidiomycota</taxon>
        <taxon>Agaricomycotina</taxon>
        <taxon>Agaricomycetes</taxon>
        <taxon>Agaricomycetidae</taxon>
        <taxon>Boletales</taxon>
        <taxon>Paxilineae</taxon>
        <taxon>Paxillaceae</taxon>
        <taxon>Paxillus</taxon>
    </lineage>
</organism>
<dbReference type="EMBL" id="KN824838">
    <property type="protein sequence ID" value="KIL00265.1"/>
    <property type="molecule type" value="Genomic_DNA"/>
</dbReference>
<evidence type="ECO:0000256" key="1">
    <source>
        <dbReference type="SAM" id="MobiDB-lite"/>
    </source>
</evidence>
<evidence type="ECO:0000313" key="2">
    <source>
        <dbReference type="EMBL" id="KIL00265.1"/>
    </source>
</evidence>
<protein>
    <submittedName>
        <fullName evidence="2">Uncharacterized protein</fullName>
    </submittedName>
</protein>
<reference evidence="2 3" key="1">
    <citation type="submission" date="2014-04" db="EMBL/GenBank/DDBJ databases">
        <authorList>
            <consortium name="DOE Joint Genome Institute"/>
            <person name="Kuo A."/>
            <person name="Kohler A."/>
            <person name="Jargeat P."/>
            <person name="Nagy L.G."/>
            <person name="Floudas D."/>
            <person name="Copeland A."/>
            <person name="Barry K.W."/>
            <person name="Cichocki N."/>
            <person name="Veneault-Fourrey C."/>
            <person name="LaButti K."/>
            <person name="Lindquist E.A."/>
            <person name="Lipzen A."/>
            <person name="Lundell T."/>
            <person name="Morin E."/>
            <person name="Murat C."/>
            <person name="Sun H."/>
            <person name="Tunlid A."/>
            <person name="Henrissat B."/>
            <person name="Grigoriev I.V."/>
            <person name="Hibbett D.S."/>
            <person name="Martin F."/>
            <person name="Nordberg H.P."/>
            <person name="Cantor M.N."/>
            <person name="Hua S.X."/>
        </authorList>
    </citation>
    <scope>NUCLEOTIDE SEQUENCE [LARGE SCALE GENOMIC DNA]</scope>
    <source>
        <strain evidence="2 3">Ve08.2h10</strain>
    </source>
</reference>
<keyword evidence="3" id="KW-1185">Reference proteome</keyword>
<feature type="compositionally biased region" description="Basic and acidic residues" evidence="1">
    <location>
        <begin position="39"/>
        <end position="57"/>
    </location>
</feature>
<dbReference type="Proteomes" id="UP000054538">
    <property type="component" value="Unassembled WGS sequence"/>
</dbReference>
<dbReference type="InParanoid" id="A0A0D0EAE0"/>